<organism evidence="2 3">
    <name type="scientific">Camelina sativa</name>
    <name type="common">False flax</name>
    <name type="synonym">Myagrum sativum</name>
    <dbReference type="NCBI Taxonomy" id="90675"/>
    <lineage>
        <taxon>Eukaryota</taxon>
        <taxon>Viridiplantae</taxon>
        <taxon>Streptophyta</taxon>
        <taxon>Embryophyta</taxon>
        <taxon>Tracheophyta</taxon>
        <taxon>Spermatophyta</taxon>
        <taxon>Magnoliopsida</taxon>
        <taxon>eudicotyledons</taxon>
        <taxon>Gunneridae</taxon>
        <taxon>Pentapetalae</taxon>
        <taxon>rosids</taxon>
        <taxon>malvids</taxon>
        <taxon>Brassicales</taxon>
        <taxon>Brassicaceae</taxon>
        <taxon>Camelineae</taxon>
        <taxon>Camelina</taxon>
    </lineage>
</organism>
<keyword evidence="2" id="KW-1185">Reference proteome</keyword>
<dbReference type="RefSeq" id="XP_019094176.1">
    <property type="nucleotide sequence ID" value="XM_019238631.1"/>
</dbReference>
<dbReference type="CDD" id="cd22687">
    <property type="entry name" value="FHA_MCRS1"/>
    <property type="match status" value="1"/>
</dbReference>
<dbReference type="Gene3D" id="2.60.200.20">
    <property type="match status" value="1"/>
</dbReference>
<dbReference type="InterPro" id="IPR037912">
    <property type="entry name" value="MCRS1"/>
</dbReference>
<reference evidence="3" key="2">
    <citation type="submission" date="2025-08" db="UniProtKB">
        <authorList>
            <consortium name="RefSeq"/>
        </authorList>
    </citation>
    <scope>IDENTIFICATION</scope>
    <source>
        <tissue evidence="3">Leaf</tissue>
    </source>
</reference>
<evidence type="ECO:0000313" key="2">
    <source>
        <dbReference type="Proteomes" id="UP000694864"/>
    </source>
</evidence>
<dbReference type="InterPro" id="IPR008984">
    <property type="entry name" value="SMAD_FHA_dom_sf"/>
</dbReference>
<gene>
    <name evidence="3" type="primary">LOC104752736</name>
</gene>
<feature type="domain" description="FHA" evidence="1">
    <location>
        <begin position="449"/>
        <end position="505"/>
    </location>
</feature>
<accession>A0ABM1R588</accession>
<dbReference type="SUPFAM" id="SSF49879">
    <property type="entry name" value="SMAD/FHA domain"/>
    <property type="match status" value="1"/>
</dbReference>
<dbReference type="PANTHER" id="PTHR13233">
    <property type="entry name" value="MICROSPHERULE PROTEIN 1"/>
    <property type="match status" value="1"/>
</dbReference>
<reference evidence="2" key="1">
    <citation type="journal article" date="2014" name="Nat. Commun.">
        <title>The emerging biofuel crop Camelina sativa retains a highly undifferentiated hexaploid genome structure.</title>
        <authorList>
            <person name="Kagale S."/>
            <person name="Koh C."/>
            <person name="Nixon J."/>
            <person name="Bollina V."/>
            <person name="Clarke W.E."/>
            <person name="Tuteja R."/>
            <person name="Spillane C."/>
            <person name="Robinson S.J."/>
            <person name="Links M.G."/>
            <person name="Clarke C."/>
            <person name="Higgins E.E."/>
            <person name="Huebert T."/>
            <person name="Sharpe A.G."/>
            <person name="Parkin I.A."/>
        </authorList>
    </citation>
    <scope>NUCLEOTIDE SEQUENCE [LARGE SCALE GENOMIC DNA]</scope>
    <source>
        <strain evidence="2">cv. DH55</strain>
    </source>
</reference>
<dbReference type="Pfam" id="PF00498">
    <property type="entry name" value="FHA"/>
    <property type="match status" value="1"/>
</dbReference>
<dbReference type="SMART" id="SM00240">
    <property type="entry name" value="FHA"/>
    <property type="match status" value="1"/>
</dbReference>
<sequence length="557" mass="62572">MEGLRESQHLFVNKNHVDGSVKIIPGEDETSESSNPKRKVESLFCVMRKRTCRHKYVNDDDDDDDDDMFLELDSNAQIGVDGESDFWFENLGDNPLDEGLVVDECCCGSDTDLSECSEFDVISEHVLDDSDLFTGWKFLSVWSDEDEGTLVSKCSSETLNSILLLSPDENGARFSHSNDTSLFHSERKEDHILCVPGDCDDILECCVSKEDPVVPCSSDIFENDGDNSAANEFSCGDVINMQGSMELMCIDDDELMPYEPVPLCIVPPNGWESNLPETCSLHQIDCEYNGHDDNIGLEVSPLPLTKTLERPSRPWSVCGSIAAVRNLPLMEDSSDACRSLGEQLDVNVNSSEDKYAELAQTPSTLYQEEVDGEDEIDIDAMIHKLNLVPDDSDSCFNREEWNTSKHPRHALIGLEQCTRTSLRRAIMFHGAIAVLHCRHSKHFVRKHEVIIGRSSDGLNVDIDLGKYNYRSKISRRQALVKLENNGSFSLKNLGKQHILVNGEKIDPGQIVTLTSCSSIDIRGITFMFKVNEEAVRQFLKTNTRRKSEDDTKFRWCG</sequence>
<dbReference type="PROSITE" id="PS50006">
    <property type="entry name" value="FHA_DOMAIN"/>
    <property type="match status" value="1"/>
</dbReference>
<dbReference type="GeneID" id="104752736"/>
<proteinExistence type="predicted"/>
<evidence type="ECO:0000313" key="3">
    <source>
        <dbReference type="RefSeq" id="XP_019094176.1"/>
    </source>
</evidence>
<dbReference type="InterPro" id="IPR000253">
    <property type="entry name" value="FHA_dom"/>
</dbReference>
<dbReference type="PANTHER" id="PTHR13233:SF19">
    <property type="entry name" value="SMAD_FHA DOMAIN-CONTAINING PROTEIN"/>
    <property type="match status" value="1"/>
</dbReference>
<protein>
    <submittedName>
        <fullName evidence="3">Uncharacterized protein LOC104752736 isoform X1</fullName>
    </submittedName>
</protein>
<name>A0ABM1R588_CAMSA</name>
<evidence type="ECO:0000259" key="1">
    <source>
        <dbReference type="PROSITE" id="PS50006"/>
    </source>
</evidence>
<dbReference type="Proteomes" id="UP000694864">
    <property type="component" value="Chromosome 16"/>
</dbReference>